<evidence type="ECO:0000313" key="5">
    <source>
        <dbReference type="Proteomes" id="UP000822476"/>
    </source>
</evidence>
<sequence length="355" mass="39428">MGGKRIFMFYQSYADLLVVTNVATSRHMCVVRHYWKLNFWVMSSKSKSYPPPPNNPPPSSDNPPPSGDRYPPSEFQGYPPPGSAYPPPSGAYPQPTGGVYPPLAGGGYLPPYGPVRGGPPLAGYYGPGYGVQAPPVAWMPKPAVSGCPPGLEYLTQINQLLVKQKKELMEKSNFFARQYLNATRHFVMHVEDNSGTEVIRVNRPYKYQCCGHCCSCSECCLDELEVEAPAGHTVGYVKQVYRGCDAHYKIKNAEGTVVLQIRGPSYCRCTCYGEDINFNVLSADGKLEVGRITKQWTNFIQEYFTDADNFGISFPMDLDVKIKATLIGAVFLIDFMFFETSQRRRTYYGGGAAVF</sequence>
<comment type="similarity">
    <text evidence="1 2">Belongs to the phospholipid scramblase family.</text>
</comment>
<feature type="compositionally biased region" description="Pro residues" evidence="3">
    <location>
        <begin position="49"/>
        <end position="66"/>
    </location>
</feature>
<dbReference type="EMBL" id="JTDE01003093">
    <property type="protein sequence ID" value="KAF7256476.1"/>
    <property type="molecule type" value="Genomic_DNA"/>
</dbReference>
<comment type="function">
    <text evidence="2">May mediate accelerated ATP-independent bidirectional transbilayer migration of phospholipids upon binding calcium ions that results in a loss of phospholipid asymmetry in the plasma membrane.</text>
</comment>
<protein>
    <recommendedName>
        <fullName evidence="2">Phospholipid scramblase</fullName>
    </recommendedName>
</protein>
<evidence type="ECO:0000313" key="4">
    <source>
        <dbReference type="EMBL" id="KAF7256476.1"/>
    </source>
</evidence>
<feature type="compositionally biased region" description="Pro residues" evidence="3">
    <location>
        <begin position="78"/>
        <end position="90"/>
    </location>
</feature>
<dbReference type="PANTHER" id="PTHR23248:SF63">
    <property type="entry name" value="PHOSPHOLIPID SCRAMBLASE"/>
    <property type="match status" value="1"/>
</dbReference>
<dbReference type="GO" id="GO:0005886">
    <property type="term" value="C:plasma membrane"/>
    <property type="evidence" value="ECO:0007669"/>
    <property type="project" value="TreeGrafter"/>
</dbReference>
<feature type="region of interest" description="Disordered" evidence="3">
    <location>
        <begin position="48"/>
        <end position="91"/>
    </location>
</feature>
<comment type="caution">
    <text evidence="4">The sequence shown here is derived from an EMBL/GenBank/DDBJ whole genome shotgun (WGS) entry which is preliminary data.</text>
</comment>
<dbReference type="OrthoDB" id="191150at2759"/>
<dbReference type="Proteomes" id="UP000822476">
    <property type="component" value="Unassembled WGS sequence"/>
</dbReference>
<keyword evidence="2" id="KW-0106">Calcium</keyword>
<comment type="cofactor">
    <cofactor evidence="2">
        <name>Ca(2+)</name>
        <dbReference type="ChEBI" id="CHEBI:29108"/>
    </cofactor>
</comment>
<name>A0A8S9YSV0_9TREM</name>
<dbReference type="InterPro" id="IPR005552">
    <property type="entry name" value="Scramblase"/>
</dbReference>
<organism evidence="4 5">
    <name type="scientific">Paragonimus skrjabini miyazakii</name>
    <dbReference type="NCBI Taxonomy" id="59628"/>
    <lineage>
        <taxon>Eukaryota</taxon>
        <taxon>Metazoa</taxon>
        <taxon>Spiralia</taxon>
        <taxon>Lophotrochozoa</taxon>
        <taxon>Platyhelminthes</taxon>
        <taxon>Trematoda</taxon>
        <taxon>Digenea</taxon>
        <taxon>Plagiorchiida</taxon>
        <taxon>Troglotremata</taxon>
        <taxon>Troglotrematidae</taxon>
        <taxon>Paragonimus</taxon>
    </lineage>
</organism>
<dbReference type="AlphaFoldDB" id="A0A8S9YSV0"/>
<keyword evidence="2" id="KW-0449">Lipoprotein</keyword>
<keyword evidence="5" id="KW-1185">Reference proteome</keyword>
<evidence type="ECO:0000256" key="3">
    <source>
        <dbReference type="SAM" id="MobiDB-lite"/>
    </source>
</evidence>
<evidence type="ECO:0000256" key="2">
    <source>
        <dbReference type="RuleBase" id="RU363116"/>
    </source>
</evidence>
<accession>A0A8S9YSV0</accession>
<dbReference type="GO" id="GO:0017128">
    <property type="term" value="F:phospholipid scramblase activity"/>
    <property type="evidence" value="ECO:0007669"/>
    <property type="project" value="InterPro"/>
</dbReference>
<reference evidence="4" key="1">
    <citation type="submission" date="2019-07" db="EMBL/GenBank/DDBJ databases">
        <title>Annotation for the trematode Paragonimus miyazaki's.</title>
        <authorList>
            <person name="Choi Y.-J."/>
        </authorList>
    </citation>
    <scope>NUCLEOTIDE SEQUENCE</scope>
    <source>
        <strain evidence="4">Japan</strain>
    </source>
</reference>
<dbReference type="PANTHER" id="PTHR23248">
    <property type="entry name" value="PHOSPHOLIPID SCRAMBLASE-RELATED"/>
    <property type="match status" value="1"/>
</dbReference>
<proteinExistence type="inferred from homology"/>
<keyword evidence="2" id="KW-0564">Palmitate</keyword>
<evidence type="ECO:0000256" key="1">
    <source>
        <dbReference type="ARBA" id="ARBA00005350"/>
    </source>
</evidence>
<gene>
    <name evidence="4" type="ORF">EG68_06113</name>
</gene>
<dbReference type="Pfam" id="PF03803">
    <property type="entry name" value="Scramblase"/>
    <property type="match status" value="1"/>
</dbReference>